<dbReference type="GO" id="GO:0103118">
    <property type="term" value="F:UDP-3-O-[(3R)-3-hydroxyacyl]-glucosamine N-acyltransferase activity"/>
    <property type="evidence" value="ECO:0007669"/>
    <property type="project" value="UniProtKB-EC"/>
</dbReference>
<dbReference type="Gene3D" id="3.40.1390.10">
    <property type="entry name" value="MurE/MurF, N-terminal domain"/>
    <property type="match status" value="1"/>
</dbReference>
<evidence type="ECO:0000256" key="3">
    <source>
        <dbReference type="ARBA" id="ARBA00022679"/>
    </source>
</evidence>
<reference evidence="9 10" key="1">
    <citation type="submission" date="2016-11" db="EMBL/GenBank/DDBJ databases">
        <title>Trade-off between light-utilization and light-protection in marine flavobacteria.</title>
        <authorList>
            <person name="Kumagai Y."/>
        </authorList>
    </citation>
    <scope>NUCLEOTIDE SEQUENCE [LARGE SCALE GENOMIC DNA]</scope>
    <source>
        <strain evidence="9 10">JCM 13191</strain>
    </source>
</reference>
<gene>
    <name evidence="7" type="primary">lpxD</name>
    <name evidence="9" type="ORF">BST97_06035</name>
</gene>
<dbReference type="GO" id="GO:0009245">
    <property type="term" value="P:lipid A biosynthetic process"/>
    <property type="evidence" value="ECO:0007669"/>
    <property type="project" value="UniProtKB-UniRule"/>
</dbReference>
<dbReference type="Pfam" id="PF00132">
    <property type="entry name" value="Hexapep"/>
    <property type="match status" value="1"/>
</dbReference>
<dbReference type="UniPathway" id="UPA00973"/>
<feature type="active site" description="Proton acceptor" evidence="7">
    <location>
        <position position="241"/>
    </location>
</feature>
<dbReference type="NCBIfam" id="TIGR01853">
    <property type="entry name" value="lipid_A_lpxD"/>
    <property type="match status" value="1"/>
</dbReference>
<dbReference type="PANTHER" id="PTHR43378:SF2">
    <property type="entry name" value="UDP-3-O-ACYLGLUCOSAMINE N-ACYLTRANSFERASE 1, MITOCHONDRIAL-RELATED"/>
    <property type="match status" value="1"/>
</dbReference>
<accession>A0A1W6MIZ6</accession>
<dbReference type="GO" id="GO:0016020">
    <property type="term" value="C:membrane"/>
    <property type="evidence" value="ECO:0007669"/>
    <property type="project" value="GOC"/>
</dbReference>
<organism evidence="9 10">
    <name type="scientific">Nonlabens spongiae</name>
    <dbReference type="NCBI Taxonomy" id="331648"/>
    <lineage>
        <taxon>Bacteria</taxon>
        <taxon>Pseudomonadati</taxon>
        <taxon>Bacteroidota</taxon>
        <taxon>Flavobacteriia</taxon>
        <taxon>Flavobacteriales</taxon>
        <taxon>Flavobacteriaceae</taxon>
        <taxon>Nonlabens</taxon>
    </lineage>
</organism>
<comment type="function">
    <text evidence="7">Catalyzes the N-acylation of UDP-3-O-acylglucosamine using 3-hydroxyacyl-ACP as the acyl donor. Is involved in the biosynthesis of lipid A, a phosphorylated glycolipid that anchors the lipopolysaccharide to the outer membrane of the cell.</text>
</comment>
<dbReference type="PANTHER" id="PTHR43378">
    <property type="entry name" value="UDP-3-O-ACYLGLUCOSAMINE N-ACYLTRANSFERASE"/>
    <property type="match status" value="1"/>
</dbReference>
<keyword evidence="6 7" id="KW-0012">Acyltransferase</keyword>
<evidence type="ECO:0000256" key="1">
    <source>
        <dbReference type="ARBA" id="ARBA00022516"/>
    </source>
</evidence>
<protein>
    <recommendedName>
        <fullName evidence="7">UDP-3-O-acylglucosamine N-acyltransferase</fullName>
        <ecNumber evidence="7">2.3.1.191</ecNumber>
    </recommendedName>
</protein>
<dbReference type="PROSITE" id="PS00101">
    <property type="entry name" value="HEXAPEP_TRANSFERASES"/>
    <property type="match status" value="1"/>
</dbReference>
<dbReference type="InterPro" id="IPR018357">
    <property type="entry name" value="Hexapep_transf_CS"/>
</dbReference>
<comment type="subunit">
    <text evidence="7">Homotrimer.</text>
</comment>
<keyword evidence="3 7" id="KW-0808">Transferase</keyword>
<dbReference type="InterPro" id="IPR020573">
    <property type="entry name" value="UDP_GlcNAc_AcTrfase_non-rep"/>
</dbReference>
<dbReference type="NCBIfam" id="NF002060">
    <property type="entry name" value="PRK00892.1"/>
    <property type="match status" value="1"/>
</dbReference>
<dbReference type="HAMAP" id="MF_00523">
    <property type="entry name" value="LpxD"/>
    <property type="match status" value="1"/>
</dbReference>
<dbReference type="InterPro" id="IPR001451">
    <property type="entry name" value="Hexapep"/>
</dbReference>
<comment type="catalytic activity">
    <reaction evidence="7">
        <text>a UDP-3-O-[(3R)-3-hydroxyacyl]-alpha-D-glucosamine + a (3R)-hydroxyacyl-[ACP] = a UDP-2-N,3-O-bis[(3R)-3-hydroxyacyl]-alpha-D-glucosamine + holo-[ACP] + H(+)</text>
        <dbReference type="Rhea" id="RHEA:53836"/>
        <dbReference type="Rhea" id="RHEA-COMP:9685"/>
        <dbReference type="Rhea" id="RHEA-COMP:9945"/>
        <dbReference type="ChEBI" id="CHEBI:15378"/>
        <dbReference type="ChEBI" id="CHEBI:64479"/>
        <dbReference type="ChEBI" id="CHEBI:78827"/>
        <dbReference type="ChEBI" id="CHEBI:137740"/>
        <dbReference type="ChEBI" id="CHEBI:137748"/>
        <dbReference type="EC" id="2.3.1.191"/>
    </reaction>
</comment>
<dbReference type="GO" id="GO:0016410">
    <property type="term" value="F:N-acyltransferase activity"/>
    <property type="evidence" value="ECO:0007669"/>
    <property type="project" value="InterPro"/>
</dbReference>
<dbReference type="RefSeq" id="WP_085766385.1">
    <property type="nucleotide sequence ID" value="NZ_CP019344.1"/>
</dbReference>
<dbReference type="CDD" id="cd03352">
    <property type="entry name" value="LbH_LpxD"/>
    <property type="match status" value="1"/>
</dbReference>
<dbReference type="Gene3D" id="2.160.10.10">
    <property type="entry name" value="Hexapeptide repeat proteins"/>
    <property type="match status" value="1"/>
</dbReference>
<keyword evidence="10" id="KW-1185">Reference proteome</keyword>
<dbReference type="Proteomes" id="UP000193431">
    <property type="component" value="Chromosome"/>
</dbReference>
<evidence type="ECO:0000313" key="9">
    <source>
        <dbReference type="EMBL" id="ARN77585.1"/>
    </source>
</evidence>
<dbReference type="InterPro" id="IPR007691">
    <property type="entry name" value="LpxD"/>
</dbReference>
<dbReference type="OrthoDB" id="9784739at2"/>
<evidence type="ECO:0000256" key="6">
    <source>
        <dbReference type="ARBA" id="ARBA00023315"/>
    </source>
</evidence>
<evidence type="ECO:0000256" key="7">
    <source>
        <dbReference type="HAMAP-Rule" id="MF_00523"/>
    </source>
</evidence>
<proteinExistence type="inferred from homology"/>
<keyword evidence="4 7" id="KW-0677">Repeat</keyword>
<evidence type="ECO:0000259" key="8">
    <source>
        <dbReference type="Pfam" id="PF04613"/>
    </source>
</evidence>
<sequence>MKFSVGQIAEALNGKVEGNPEEEVFTLSKIEEAEKGSLCFLSNPKYFHHISTTGATAVIVDDQFKSEEKLDCTLIRVDDAYASFTQILKMVNEVRSRKEGIEPQSFIHDTAEYGESLYLGAFAYVGSNVKLGNRVKIYPQAYVGDNVTLGNDVVIQAGVKIMPDCIIGDRVVIEAGSIIGADGFGYIPQEDGSYDKIPQIGNVIIGNDVNIGALTTIDRATMGSTVIKDGVKLDNQIQIGHNVEIDKHTAIAAQTGIAGSSKVGKFCRIGGQVGIAGHLKVGDKVGIQAQSGIGSNIKDGSAIQGSPAFNIGDYNRSYVYFKNLPKLEKRLTDLEKKHS</sequence>
<evidence type="ECO:0000256" key="2">
    <source>
        <dbReference type="ARBA" id="ARBA00022556"/>
    </source>
</evidence>
<dbReference type="EMBL" id="CP019344">
    <property type="protein sequence ID" value="ARN77585.1"/>
    <property type="molecule type" value="Genomic_DNA"/>
</dbReference>
<evidence type="ECO:0000313" key="10">
    <source>
        <dbReference type="Proteomes" id="UP000193431"/>
    </source>
</evidence>
<dbReference type="STRING" id="331648.BST97_06035"/>
<keyword evidence="5 7" id="KW-0443">Lipid metabolism</keyword>
<keyword evidence="2 7" id="KW-0441">Lipid A biosynthesis</keyword>
<dbReference type="EC" id="2.3.1.191" evidence="7"/>
<keyword evidence="1 7" id="KW-0444">Lipid biosynthesis</keyword>
<feature type="domain" description="UDP-3-O-[3-hydroxymyristoyl] glucosamine N-acyltransferase non-repeat region" evidence="8">
    <location>
        <begin position="23"/>
        <end position="89"/>
    </location>
</feature>
<comment type="pathway">
    <text evidence="7">Bacterial outer membrane biogenesis; LPS lipid A biosynthesis.</text>
</comment>
<dbReference type="SUPFAM" id="SSF51161">
    <property type="entry name" value="Trimeric LpxA-like enzymes"/>
    <property type="match status" value="1"/>
</dbReference>
<dbReference type="InterPro" id="IPR011004">
    <property type="entry name" value="Trimer_LpxA-like_sf"/>
</dbReference>
<dbReference type="AlphaFoldDB" id="A0A1W6MIZ6"/>
<comment type="similarity">
    <text evidence="7">Belongs to the transferase hexapeptide repeat family. LpxD subfamily.</text>
</comment>
<dbReference type="Pfam" id="PF04613">
    <property type="entry name" value="LpxD"/>
    <property type="match status" value="1"/>
</dbReference>
<evidence type="ECO:0000256" key="5">
    <source>
        <dbReference type="ARBA" id="ARBA00023098"/>
    </source>
</evidence>
<evidence type="ECO:0000256" key="4">
    <source>
        <dbReference type="ARBA" id="ARBA00022737"/>
    </source>
</evidence>
<name>A0A1W6MIZ6_9FLAO</name>